<evidence type="ECO:0000256" key="3">
    <source>
        <dbReference type="SAM" id="MobiDB-lite"/>
    </source>
</evidence>
<accession>A0ABR8MGH1</accession>
<dbReference type="EMBL" id="JACXYY010000002">
    <property type="protein sequence ID" value="MBD3914356.1"/>
    <property type="molecule type" value="Genomic_DNA"/>
</dbReference>
<reference evidence="5 6" key="1">
    <citation type="submission" date="2020-09" db="EMBL/GenBank/DDBJ databases">
        <title>novel species in genus Nocardioides.</title>
        <authorList>
            <person name="Zhang G."/>
        </authorList>
    </citation>
    <scope>NUCLEOTIDE SEQUENCE [LARGE SCALE GENOMIC DNA]</scope>
    <source>
        <strain evidence="5 6">19197</strain>
    </source>
</reference>
<name>A0ABR8MGH1_9ACTN</name>
<evidence type="ECO:0000256" key="1">
    <source>
        <dbReference type="ARBA" id="ARBA00022679"/>
    </source>
</evidence>
<comment type="caution">
    <text evidence="5">The sequence shown here is derived from an EMBL/GenBank/DDBJ whole genome shotgun (WGS) entry which is preliminary data.</text>
</comment>
<feature type="region of interest" description="Disordered" evidence="3">
    <location>
        <begin position="73"/>
        <end position="93"/>
    </location>
</feature>
<gene>
    <name evidence="5" type="ORF">IEZ25_06985</name>
</gene>
<evidence type="ECO:0000313" key="5">
    <source>
        <dbReference type="EMBL" id="MBD3914356.1"/>
    </source>
</evidence>
<dbReference type="InterPro" id="IPR050832">
    <property type="entry name" value="Bact_Acetyltransf"/>
</dbReference>
<dbReference type="CDD" id="cd04301">
    <property type="entry name" value="NAT_SF"/>
    <property type="match status" value="1"/>
</dbReference>
<proteinExistence type="predicted"/>
<dbReference type="PROSITE" id="PS51186">
    <property type="entry name" value="GNAT"/>
    <property type="match status" value="1"/>
</dbReference>
<dbReference type="InterPro" id="IPR016181">
    <property type="entry name" value="Acyl_CoA_acyltransferase"/>
</dbReference>
<dbReference type="Pfam" id="PF00583">
    <property type="entry name" value="Acetyltransf_1"/>
    <property type="match status" value="1"/>
</dbReference>
<dbReference type="Proteomes" id="UP000649289">
    <property type="component" value="Unassembled WGS sequence"/>
</dbReference>
<feature type="domain" description="N-acetyltransferase" evidence="4">
    <location>
        <begin position="1"/>
        <end position="167"/>
    </location>
</feature>
<protein>
    <submittedName>
        <fullName evidence="5">GNAT family N-acetyltransferase</fullName>
    </submittedName>
</protein>
<sequence length="176" mass="19208">MRILPATVEDAEALSDLQLDAWEEAYADLLPASVFAARRAARAARVERWHDIISAGSSANLLAWSPDGRLVGFSSTGPGRDSPDDTQRDGRPPLELPALELMALYVRATAYGSGVGFALLQAAIGAAEAYLWVLDGNERAIRFYERQGFRFNGAAKPDDVGLERRMVRRSTEPRGC</sequence>
<keyword evidence="2" id="KW-0012">Acyltransferase</keyword>
<evidence type="ECO:0000259" key="4">
    <source>
        <dbReference type="PROSITE" id="PS51186"/>
    </source>
</evidence>
<dbReference type="Gene3D" id="3.40.630.30">
    <property type="match status" value="1"/>
</dbReference>
<evidence type="ECO:0000313" key="6">
    <source>
        <dbReference type="Proteomes" id="UP000649289"/>
    </source>
</evidence>
<dbReference type="InterPro" id="IPR000182">
    <property type="entry name" value="GNAT_dom"/>
</dbReference>
<dbReference type="PANTHER" id="PTHR43877">
    <property type="entry name" value="AMINOALKYLPHOSPHONATE N-ACETYLTRANSFERASE-RELATED-RELATED"/>
    <property type="match status" value="1"/>
</dbReference>
<feature type="compositionally biased region" description="Basic and acidic residues" evidence="3">
    <location>
        <begin position="81"/>
        <end position="92"/>
    </location>
</feature>
<dbReference type="SUPFAM" id="SSF55729">
    <property type="entry name" value="Acyl-CoA N-acyltransferases (Nat)"/>
    <property type="match status" value="1"/>
</dbReference>
<keyword evidence="1" id="KW-0808">Transferase</keyword>
<organism evidence="5 6">
    <name type="scientific">Nocardioides hwasunensis</name>
    <dbReference type="NCBI Taxonomy" id="397258"/>
    <lineage>
        <taxon>Bacteria</taxon>
        <taxon>Bacillati</taxon>
        <taxon>Actinomycetota</taxon>
        <taxon>Actinomycetes</taxon>
        <taxon>Propionibacteriales</taxon>
        <taxon>Nocardioidaceae</taxon>
        <taxon>Nocardioides</taxon>
    </lineage>
</organism>
<evidence type="ECO:0000256" key="2">
    <source>
        <dbReference type="ARBA" id="ARBA00023315"/>
    </source>
</evidence>
<keyword evidence="6" id="KW-1185">Reference proteome</keyword>
<dbReference type="RefSeq" id="WP_191198662.1">
    <property type="nucleotide sequence ID" value="NZ_BAAAPA010000003.1"/>
</dbReference>